<sequence>MASNLGSSGLQRAEHGIRQITVGRRQPGRNAKVQSSIERSRKRSRTMVRSEPATRATAFEDRSEQRQESWMGQASMIDARDNREQGERIGDKRKKRRGRGLGEDDSRPSGVVLV</sequence>
<feature type="region of interest" description="Disordered" evidence="1">
    <location>
        <begin position="1"/>
        <end position="114"/>
    </location>
</feature>
<reference evidence="3" key="2">
    <citation type="journal article" date="2009" name="Genome Res.">
        <title>Comparative genomic analyses of the human fungal pathogens Coccidioides and their relatives.</title>
        <authorList>
            <person name="Sharpton T.J."/>
            <person name="Stajich J.E."/>
            <person name="Rounsley S.D."/>
            <person name="Gardner M.J."/>
            <person name="Wortman J.R."/>
            <person name="Jordar V.S."/>
            <person name="Maiti R."/>
            <person name="Kodira C.D."/>
            <person name="Neafsey D.E."/>
            <person name="Zeng Q."/>
            <person name="Hung C.-Y."/>
            <person name="McMahan C."/>
            <person name="Muszewska A."/>
            <person name="Grynberg M."/>
            <person name="Mandel M.A."/>
            <person name="Kellner E.M."/>
            <person name="Barker B.M."/>
            <person name="Galgiani J.N."/>
            <person name="Orbach M.J."/>
            <person name="Kirkland T.N."/>
            <person name="Cole G.T."/>
            <person name="Henn M.R."/>
            <person name="Birren B.W."/>
            <person name="Taylor J.W."/>
        </authorList>
    </citation>
    <scope>NUCLEOTIDE SEQUENCE [LARGE SCALE GENOMIC DNA]</scope>
    <source>
        <strain evidence="3">RMSCC 3488</strain>
    </source>
</reference>
<reference evidence="2 3" key="1">
    <citation type="submission" date="2007-06" db="EMBL/GenBank/DDBJ databases">
        <title>The Genome Sequence of Coccidioides posadasii RMSCC_3488.</title>
        <authorList>
            <consortium name="Coccidioides Genome Resources Consortium"/>
            <consortium name="The Broad Institute Genome Sequencing Platform"/>
            <person name="Henn M.R."/>
            <person name="Sykes S."/>
            <person name="Young S."/>
            <person name="Jaffe D."/>
            <person name="Berlin A."/>
            <person name="Alvarez P."/>
            <person name="Butler J."/>
            <person name="Gnerre S."/>
            <person name="Grabherr M."/>
            <person name="Mauceli E."/>
            <person name="Brockman W."/>
            <person name="Kodira C."/>
            <person name="Alvarado L."/>
            <person name="Zeng Q."/>
            <person name="Crawford M."/>
            <person name="Antoine C."/>
            <person name="Devon K."/>
            <person name="Galgiani J."/>
            <person name="Orsborn K."/>
            <person name="Lewis M.L."/>
            <person name="Nusbaum C."/>
            <person name="Galagan J."/>
            <person name="Birren B."/>
        </authorList>
    </citation>
    <scope>NUCLEOTIDE SEQUENCE [LARGE SCALE GENOMIC DNA]</scope>
    <source>
        <strain evidence="2 3">RMSCC 3488</strain>
    </source>
</reference>
<dbReference type="Proteomes" id="UP000054567">
    <property type="component" value="Unassembled WGS sequence"/>
</dbReference>
<evidence type="ECO:0000313" key="2">
    <source>
        <dbReference type="EMBL" id="KMM72590.1"/>
    </source>
</evidence>
<feature type="compositionally biased region" description="Basic and acidic residues" evidence="1">
    <location>
        <begin position="58"/>
        <end position="67"/>
    </location>
</feature>
<name>A0A0J6FT70_COCPO</name>
<accession>A0A0J6FT70</accession>
<dbReference type="AlphaFoldDB" id="A0A0J6FT70"/>
<feature type="compositionally biased region" description="Basic and acidic residues" evidence="1">
    <location>
        <begin position="78"/>
        <end position="90"/>
    </location>
</feature>
<dbReference type="VEuPathDB" id="FungiDB:CPAG_08884"/>
<evidence type="ECO:0000256" key="1">
    <source>
        <dbReference type="SAM" id="MobiDB-lite"/>
    </source>
</evidence>
<gene>
    <name evidence="2" type="ORF">CPAG_08884</name>
</gene>
<proteinExistence type="predicted"/>
<organism evidence="2 3">
    <name type="scientific">Coccidioides posadasii RMSCC 3488</name>
    <dbReference type="NCBI Taxonomy" id="454284"/>
    <lineage>
        <taxon>Eukaryota</taxon>
        <taxon>Fungi</taxon>
        <taxon>Dikarya</taxon>
        <taxon>Ascomycota</taxon>
        <taxon>Pezizomycotina</taxon>
        <taxon>Eurotiomycetes</taxon>
        <taxon>Eurotiomycetidae</taxon>
        <taxon>Onygenales</taxon>
        <taxon>Onygenaceae</taxon>
        <taxon>Coccidioides</taxon>
    </lineage>
</organism>
<dbReference type="EMBL" id="DS268114">
    <property type="protein sequence ID" value="KMM72590.1"/>
    <property type="molecule type" value="Genomic_DNA"/>
</dbReference>
<reference evidence="3" key="3">
    <citation type="journal article" date="2010" name="Genome Res.">
        <title>Population genomic sequencing of Coccidioides fungi reveals recent hybridization and transposon control.</title>
        <authorList>
            <person name="Neafsey D.E."/>
            <person name="Barker B.M."/>
            <person name="Sharpton T.J."/>
            <person name="Stajich J.E."/>
            <person name="Park D.J."/>
            <person name="Whiston E."/>
            <person name="Hung C.-Y."/>
            <person name="McMahan C."/>
            <person name="White J."/>
            <person name="Sykes S."/>
            <person name="Heiman D."/>
            <person name="Young S."/>
            <person name="Zeng Q."/>
            <person name="Abouelleil A."/>
            <person name="Aftuck L."/>
            <person name="Bessette D."/>
            <person name="Brown A."/>
            <person name="FitzGerald M."/>
            <person name="Lui A."/>
            <person name="Macdonald J.P."/>
            <person name="Priest M."/>
            <person name="Orbach M.J."/>
            <person name="Galgiani J.N."/>
            <person name="Kirkland T.N."/>
            <person name="Cole G.T."/>
            <person name="Birren B.W."/>
            <person name="Henn M.R."/>
            <person name="Taylor J.W."/>
            <person name="Rounsley S.D."/>
        </authorList>
    </citation>
    <scope>NUCLEOTIDE SEQUENCE [LARGE SCALE GENOMIC DNA]</scope>
    <source>
        <strain evidence="3">RMSCC 3488</strain>
    </source>
</reference>
<protein>
    <submittedName>
        <fullName evidence="2">Uncharacterized protein</fullName>
    </submittedName>
</protein>
<feature type="compositionally biased region" description="Polar residues" evidence="1">
    <location>
        <begin position="1"/>
        <end position="10"/>
    </location>
</feature>
<evidence type="ECO:0000313" key="3">
    <source>
        <dbReference type="Proteomes" id="UP000054567"/>
    </source>
</evidence>